<evidence type="ECO:0000256" key="1">
    <source>
        <dbReference type="SAM" id="MobiDB-lite"/>
    </source>
</evidence>
<organism evidence="3 4">
    <name type="scientific">Streptomyces lycii</name>
    <dbReference type="NCBI Taxonomy" id="2654337"/>
    <lineage>
        <taxon>Bacteria</taxon>
        <taxon>Bacillati</taxon>
        <taxon>Actinomycetota</taxon>
        <taxon>Actinomycetes</taxon>
        <taxon>Kitasatosporales</taxon>
        <taxon>Streptomycetaceae</taxon>
        <taxon>Streptomyces</taxon>
    </lineage>
</organism>
<dbReference type="Proteomes" id="UP000621266">
    <property type="component" value="Unassembled WGS sequence"/>
</dbReference>
<evidence type="ECO:0008006" key="5">
    <source>
        <dbReference type="Google" id="ProtNLM"/>
    </source>
</evidence>
<feature type="chain" id="PRO_5047480401" description="Secreted protein" evidence="2">
    <location>
        <begin position="25"/>
        <end position="172"/>
    </location>
</feature>
<sequence length="172" mass="16818">MKLRHARAVAVCAVALVALTGARGSGGGGCDGGSSSSSSGSHRDSDDGTDSTSGGSTGVTTGGGSGGNSALRDVKIKECGFDAAGKNMTATLTVENDSALTDYEYDITVAFKGTAGDTGSATATAGTATVTDFPVPSGEKAETEATTPYTGTGDGSEVTRCEVRRAGRTSTG</sequence>
<feature type="region of interest" description="Disordered" evidence="1">
    <location>
        <begin position="25"/>
        <end position="71"/>
    </location>
</feature>
<evidence type="ECO:0000313" key="4">
    <source>
        <dbReference type="Proteomes" id="UP000621266"/>
    </source>
</evidence>
<evidence type="ECO:0000256" key="2">
    <source>
        <dbReference type="SAM" id="SignalP"/>
    </source>
</evidence>
<protein>
    <recommendedName>
        <fullName evidence="5">Secreted protein</fullName>
    </recommendedName>
</protein>
<keyword evidence="2" id="KW-0732">Signal</keyword>
<feature type="region of interest" description="Disordered" evidence="1">
    <location>
        <begin position="127"/>
        <end position="172"/>
    </location>
</feature>
<dbReference type="EMBL" id="WHPN01000429">
    <property type="protein sequence ID" value="KAF4405128.1"/>
    <property type="molecule type" value="Genomic_DNA"/>
</dbReference>
<dbReference type="RefSeq" id="WP_156207956.1">
    <property type="nucleotide sequence ID" value="NZ_WHPN01000429.1"/>
</dbReference>
<gene>
    <name evidence="3" type="ORF">GCU69_32330</name>
</gene>
<feature type="signal peptide" evidence="2">
    <location>
        <begin position="1"/>
        <end position="24"/>
    </location>
</feature>
<feature type="compositionally biased region" description="Gly residues" evidence="1">
    <location>
        <begin position="55"/>
        <end position="67"/>
    </location>
</feature>
<evidence type="ECO:0000313" key="3">
    <source>
        <dbReference type="EMBL" id="KAF4405128.1"/>
    </source>
</evidence>
<accession>A0ABQ7FCX9</accession>
<reference evidence="3 4" key="1">
    <citation type="submission" date="2019-10" db="EMBL/GenBank/DDBJ databases">
        <title>Streptomyces tenebrisbrunneis sp.nov., an endogenous actinomycete isolated from of Lycium ruthenicum.</title>
        <authorList>
            <person name="Ma L."/>
        </authorList>
    </citation>
    <scope>NUCLEOTIDE SEQUENCE [LARGE SCALE GENOMIC DNA]</scope>
    <source>
        <strain evidence="3 4">TRM 66187</strain>
    </source>
</reference>
<keyword evidence="4" id="KW-1185">Reference proteome</keyword>
<proteinExistence type="predicted"/>
<name>A0ABQ7FCX9_9ACTN</name>
<comment type="caution">
    <text evidence="3">The sequence shown here is derived from an EMBL/GenBank/DDBJ whole genome shotgun (WGS) entry which is preliminary data.</text>
</comment>